<dbReference type="EMBL" id="PGTM01000143">
    <property type="protein sequence ID" value="PJF35529.1"/>
    <property type="molecule type" value="Genomic_DNA"/>
</dbReference>
<comment type="caution">
    <text evidence="2">The sequence shown here is derived from an EMBL/GenBank/DDBJ whole genome shotgun (WGS) entry which is preliminary data.</text>
</comment>
<evidence type="ECO:0000313" key="2">
    <source>
        <dbReference type="EMBL" id="PJF35529.1"/>
    </source>
</evidence>
<organism evidence="2 3">
    <name type="scientific">Candidatus Thermofonsia Clade 1 bacterium</name>
    <dbReference type="NCBI Taxonomy" id="2364210"/>
    <lineage>
        <taxon>Bacteria</taxon>
        <taxon>Bacillati</taxon>
        <taxon>Chloroflexota</taxon>
        <taxon>Candidatus Thermofontia</taxon>
        <taxon>Candidatus Thermofonsia Clade 1</taxon>
    </lineage>
</organism>
<evidence type="ECO:0000259" key="1">
    <source>
        <dbReference type="Pfam" id="PF09186"/>
    </source>
</evidence>
<reference evidence="2 3" key="1">
    <citation type="submission" date="2017-11" db="EMBL/GenBank/DDBJ databases">
        <title>Evolution of Phototrophy in the Chloroflexi Phylum Driven by Horizontal Gene Transfer.</title>
        <authorList>
            <person name="Ward L.M."/>
            <person name="Hemp J."/>
            <person name="Shih P.M."/>
            <person name="Mcglynn S.E."/>
            <person name="Fischer W."/>
        </authorList>
    </citation>
    <scope>NUCLEOTIDE SEQUENCE [LARGE SCALE GENOMIC DNA]</scope>
    <source>
        <strain evidence="2">JP3_13</strain>
    </source>
</reference>
<evidence type="ECO:0000313" key="3">
    <source>
        <dbReference type="Proteomes" id="UP000229681"/>
    </source>
</evidence>
<dbReference type="SUPFAM" id="SSF54980">
    <property type="entry name" value="EF-G C-terminal domain-like"/>
    <property type="match status" value="1"/>
</dbReference>
<dbReference type="AlphaFoldDB" id="A0A2M8PDB3"/>
<dbReference type="Proteomes" id="UP000229681">
    <property type="component" value="Unassembled WGS sequence"/>
</dbReference>
<proteinExistence type="predicted"/>
<dbReference type="Pfam" id="PF09186">
    <property type="entry name" value="DUF1949"/>
    <property type="match status" value="1"/>
</dbReference>
<gene>
    <name evidence="2" type="ORF">CUN49_10105</name>
</gene>
<sequence>MAADGYPIPSVSVRVLIAQHNAHIKAEHFAASVSLSFSLAERDVAALSAALRNLSQGKIVPRRL</sequence>
<dbReference type="InterPro" id="IPR035647">
    <property type="entry name" value="EFG_III/V"/>
</dbReference>
<protein>
    <recommendedName>
        <fullName evidence="1">UPF0029 domain-containing protein</fullName>
    </recommendedName>
</protein>
<feature type="domain" description="UPF0029" evidence="1">
    <location>
        <begin position="13"/>
        <end position="58"/>
    </location>
</feature>
<dbReference type="Gene3D" id="3.30.70.240">
    <property type="match status" value="1"/>
</dbReference>
<name>A0A2M8PDB3_9CHLR</name>
<accession>A0A2M8PDB3</accession>
<dbReference type="InterPro" id="IPR015269">
    <property type="entry name" value="UPF0029_Impact_C"/>
</dbReference>